<gene>
    <name evidence="2" type="ORF">EY643_04190</name>
</gene>
<keyword evidence="1" id="KW-1133">Transmembrane helix</keyword>
<dbReference type="RefSeq" id="WP_152661010.1">
    <property type="nucleotide sequence ID" value="NZ_CP036422.1"/>
</dbReference>
<organism evidence="2 3">
    <name type="scientific">Halioglobus maricola</name>
    <dbReference type="NCBI Taxonomy" id="2601894"/>
    <lineage>
        <taxon>Bacteria</taxon>
        <taxon>Pseudomonadati</taxon>
        <taxon>Pseudomonadota</taxon>
        <taxon>Gammaproteobacteria</taxon>
        <taxon>Cellvibrionales</taxon>
        <taxon>Halieaceae</taxon>
        <taxon>Halioglobus</taxon>
    </lineage>
</organism>
<dbReference type="InterPro" id="IPR018643">
    <property type="entry name" value="DUF2069_membrane"/>
</dbReference>
<sequence length="123" mass="13793">MKTKADYARVIVWVSLVVLFMVQVAEVWNSAAPWIVWIAFLVPLLIFVPGMRQDNLRSYIWLCFVLLLYFMRLVVALFADPSNPVAIVGMVAVVTLFVTAMMYVRWRAGELKGAAAKASGHGD</sequence>
<dbReference type="KEGG" id="halc:EY643_04190"/>
<feature type="transmembrane region" description="Helical" evidence="1">
    <location>
        <begin position="60"/>
        <end position="79"/>
    </location>
</feature>
<evidence type="ECO:0000256" key="1">
    <source>
        <dbReference type="SAM" id="Phobius"/>
    </source>
</evidence>
<keyword evidence="3" id="KW-1185">Reference proteome</keyword>
<evidence type="ECO:0000313" key="2">
    <source>
        <dbReference type="EMBL" id="QFU74903.1"/>
    </source>
</evidence>
<accession>A0A5P9NGH2</accession>
<dbReference type="Proteomes" id="UP000326287">
    <property type="component" value="Chromosome"/>
</dbReference>
<keyword evidence="1" id="KW-0472">Membrane</keyword>
<protein>
    <submittedName>
        <fullName evidence="2">DUF2069 domain-containing protein</fullName>
    </submittedName>
</protein>
<proteinExistence type="predicted"/>
<feature type="transmembrane region" description="Helical" evidence="1">
    <location>
        <begin position="7"/>
        <end position="25"/>
    </location>
</feature>
<keyword evidence="1" id="KW-0812">Transmembrane</keyword>
<name>A0A5P9NGH2_9GAMM</name>
<dbReference type="EMBL" id="CP036422">
    <property type="protein sequence ID" value="QFU74903.1"/>
    <property type="molecule type" value="Genomic_DNA"/>
</dbReference>
<dbReference type="Pfam" id="PF09842">
    <property type="entry name" value="DUF2069"/>
    <property type="match status" value="1"/>
</dbReference>
<evidence type="ECO:0000313" key="3">
    <source>
        <dbReference type="Proteomes" id="UP000326287"/>
    </source>
</evidence>
<dbReference type="OrthoDB" id="5738125at2"/>
<reference evidence="2 3" key="1">
    <citation type="submission" date="2019-02" db="EMBL/GenBank/DDBJ databases">
        <authorList>
            <person name="Li S.-H."/>
        </authorList>
    </citation>
    <scope>NUCLEOTIDE SEQUENCE [LARGE SCALE GENOMIC DNA]</scope>
    <source>
        <strain evidence="2 3">IMCC14385</strain>
    </source>
</reference>
<feature type="transmembrane region" description="Helical" evidence="1">
    <location>
        <begin position="31"/>
        <end position="48"/>
    </location>
</feature>
<dbReference type="AlphaFoldDB" id="A0A5P9NGH2"/>
<feature type="transmembrane region" description="Helical" evidence="1">
    <location>
        <begin position="85"/>
        <end position="104"/>
    </location>
</feature>